<proteinExistence type="predicted"/>
<evidence type="ECO:0000313" key="2">
    <source>
        <dbReference type="Proteomes" id="UP001319828"/>
    </source>
</evidence>
<gene>
    <name evidence="1" type="ORF">H2252_02080</name>
</gene>
<accession>A0ACC5W129</accession>
<keyword evidence="2" id="KW-1185">Reference proteome</keyword>
<dbReference type="Proteomes" id="UP001319828">
    <property type="component" value="Unassembled WGS sequence"/>
</dbReference>
<dbReference type="EMBL" id="JACHUQ010000002">
    <property type="protein sequence ID" value="MBZ7974165.1"/>
    <property type="molecule type" value="Genomic_DNA"/>
</dbReference>
<organism evidence="1 2">
    <name type="scientific">Campylobacter molothri</name>
    <dbReference type="NCBI Taxonomy" id="1032242"/>
    <lineage>
        <taxon>Bacteria</taxon>
        <taxon>Pseudomonadati</taxon>
        <taxon>Campylobacterota</taxon>
        <taxon>Epsilonproteobacteria</taxon>
        <taxon>Campylobacterales</taxon>
        <taxon>Campylobacteraceae</taxon>
        <taxon>Campylobacter</taxon>
    </lineage>
</organism>
<reference evidence="1" key="1">
    <citation type="submission" date="2020-07" db="EMBL/GenBank/DDBJ databases">
        <title>Campylobacter molothri sp. nov. isolated from wild birds.</title>
        <authorList>
            <person name="Miller W.G."/>
            <person name="Chapman M.H."/>
            <person name="Yee E."/>
            <person name="Lopes B.S."/>
            <person name="Forbes K.J."/>
        </authorList>
    </citation>
    <scope>NUCLEOTIDE SEQUENCE</scope>
    <source>
        <strain evidence="1">RM9754</strain>
    </source>
</reference>
<sequence>MSQFTKEEQDKIFLALSKNFNIDINCIFYQLVRDTSSPTSYECFCIRGVNFNHVYFSSFNDIPLCFEECCFEFINFNIKEVKNVCFFRKCKLNTITALGVKFGHFFEISDCNIDKLNFYGHSEFYTYARIYSNKINEILLYYIKFHKVDFSKNIFLKPFTPHNVEFLDNVKFDFCSFQDQVSFYKVSFGKNVRFSDAYFNKKSIFSRAYFKKDVYFNNVKFLSGVNFKESSFFGKAYFSFANFGEVNFSKAIFYDIANFYNTIFSETPNFSQAIFKGNLNAVNTNLNFDFENLEKKINQECEEFNKKEQNKKSLDKFANDFRDSFRVFKNALIKDNNLLDASNFHKCELYCKEIELKQSWNKLKNVTTDEDIKQNNRNHSQLVDFLLLGFYRKLCDHHTDFLRVFNNLILLIALYALFIFGFTWLHDDKLKDTRAILTLFGFFDKFEFYFNIGVVICMSFGLILIGKNFIKSFLSILKIFQCLPYIKKWLLKVFKKEIFIKLFSRLKIIILDLCYLMESLVIALLIPCVFYILFAIFDFFLNLDQGFKYLLFVNSLFVNSYICLVYTKSLFFGRYVALILSYVVFFIMLINQPSIILPLIGKFLGDSNGNSNHASLLTLNILYTILMALVLFSLQKTARKNSIVPS</sequence>
<name>A0ACC5W129_9BACT</name>
<evidence type="ECO:0000313" key="1">
    <source>
        <dbReference type="EMBL" id="MBZ7974165.1"/>
    </source>
</evidence>
<comment type="caution">
    <text evidence="1">The sequence shown here is derived from an EMBL/GenBank/DDBJ whole genome shotgun (WGS) entry which is preliminary data.</text>
</comment>
<protein>
    <submittedName>
        <fullName evidence="1">Pentapeptide repeat-containing protein</fullName>
    </submittedName>
</protein>